<name>A0AA43XJG5_9CLOT</name>
<evidence type="ECO:0000256" key="2">
    <source>
        <dbReference type="SAM" id="SignalP"/>
    </source>
</evidence>
<sequence length="142" mass="16161">MGRRIILTMLIPLLVLTMAACDIGNEREEEPEEANEVDQPQPEPLDPDEDEDDNEDAVGREIYTVEARFMGLADANSAEFEIVESGEYDFVQELNVFRFGEEVIEDFNEGVYDVGEVITLYITIEEAEDYNIYTIERAQPGN</sequence>
<evidence type="ECO:0000313" key="3">
    <source>
        <dbReference type="EMBL" id="NBG87983.1"/>
    </source>
</evidence>
<feature type="signal peptide" evidence="2">
    <location>
        <begin position="1"/>
        <end position="20"/>
    </location>
</feature>
<dbReference type="AlphaFoldDB" id="A0AA43XJG5"/>
<feature type="compositionally biased region" description="Acidic residues" evidence="1">
    <location>
        <begin position="27"/>
        <end position="36"/>
    </location>
</feature>
<feature type="chain" id="PRO_5041458296" description="DUF3221 domain-containing protein" evidence="2">
    <location>
        <begin position="21"/>
        <end position="142"/>
    </location>
</feature>
<dbReference type="PROSITE" id="PS51257">
    <property type="entry name" value="PROKAR_LIPOPROTEIN"/>
    <property type="match status" value="1"/>
</dbReference>
<evidence type="ECO:0008006" key="5">
    <source>
        <dbReference type="Google" id="ProtNLM"/>
    </source>
</evidence>
<protein>
    <recommendedName>
        <fullName evidence="5">DUF3221 domain-containing protein</fullName>
    </recommendedName>
</protein>
<evidence type="ECO:0000313" key="4">
    <source>
        <dbReference type="Proteomes" id="UP000449710"/>
    </source>
</evidence>
<keyword evidence="4" id="KW-1185">Reference proteome</keyword>
<proteinExistence type="predicted"/>
<dbReference type="RefSeq" id="WP_160720035.1">
    <property type="nucleotide sequence ID" value="NZ_SUMG01000005.1"/>
</dbReference>
<comment type="caution">
    <text evidence="3">The sequence shown here is derived from an EMBL/GenBank/DDBJ whole genome shotgun (WGS) entry which is preliminary data.</text>
</comment>
<reference evidence="3 4" key="1">
    <citation type="submission" date="2019-04" db="EMBL/GenBank/DDBJ databases">
        <title>Isachenkonia alkalipeptolytica gen. nov. sp. nov. a new anaerobic, alkiliphilic organothrophic bacterium capable to reduce synthesized ferrihydrite isolated from a soda lake.</title>
        <authorList>
            <person name="Toshchakov S.V."/>
            <person name="Zavarzina D.G."/>
            <person name="Zhilina T.N."/>
            <person name="Kostrikina N.A."/>
            <person name="Kublanov I.V."/>
        </authorList>
    </citation>
    <scope>NUCLEOTIDE SEQUENCE [LARGE SCALE GENOMIC DNA]</scope>
    <source>
        <strain evidence="3 4">Z-1701</strain>
    </source>
</reference>
<keyword evidence="2" id="KW-0732">Signal</keyword>
<gene>
    <name evidence="3" type="ORF">ISALK_05665</name>
</gene>
<feature type="compositionally biased region" description="Acidic residues" evidence="1">
    <location>
        <begin position="45"/>
        <end position="56"/>
    </location>
</feature>
<accession>A0AA43XJG5</accession>
<organism evidence="3 4">
    <name type="scientific">Isachenkonia alkalipeptolytica</name>
    <dbReference type="NCBI Taxonomy" id="2565777"/>
    <lineage>
        <taxon>Bacteria</taxon>
        <taxon>Bacillati</taxon>
        <taxon>Bacillota</taxon>
        <taxon>Clostridia</taxon>
        <taxon>Eubacteriales</taxon>
        <taxon>Clostridiaceae</taxon>
        <taxon>Isachenkonia</taxon>
    </lineage>
</organism>
<dbReference type="Proteomes" id="UP000449710">
    <property type="component" value="Unassembled WGS sequence"/>
</dbReference>
<feature type="region of interest" description="Disordered" evidence="1">
    <location>
        <begin position="26"/>
        <end position="58"/>
    </location>
</feature>
<evidence type="ECO:0000256" key="1">
    <source>
        <dbReference type="SAM" id="MobiDB-lite"/>
    </source>
</evidence>
<dbReference type="EMBL" id="SUMG01000005">
    <property type="protein sequence ID" value="NBG87983.1"/>
    <property type="molecule type" value="Genomic_DNA"/>
</dbReference>